<comment type="caution">
    <text evidence="1">The sequence shown here is derived from an EMBL/GenBank/DDBJ whole genome shotgun (WGS) entry which is preliminary data.</text>
</comment>
<sequence length="42" mass="5135">SDIDNIKWHIYDMIRSFKHITLTELYPKLELSQFRIETVPDK</sequence>
<dbReference type="Proteomes" id="UP000789759">
    <property type="component" value="Unassembled WGS sequence"/>
</dbReference>
<accession>A0A9N9PAB3</accession>
<name>A0A9N9PAB3_9GLOM</name>
<evidence type="ECO:0000313" key="1">
    <source>
        <dbReference type="EMBL" id="CAG8803973.1"/>
    </source>
</evidence>
<proteinExistence type="predicted"/>
<feature type="non-terminal residue" evidence="1">
    <location>
        <position position="1"/>
    </location>
</feature>
<gene>
    <name evidence="1" type="ORF">CPELLU_LOCUS17963</name>
</gene>
<evidence type="ECO:0000313" key="2">
    <source>
        <dbReference type="Proteomes" id="UP000789759"/>
    </source>
</evidence>
<dbReference type="EMBL" id="CAJVQA010033060">
    <property type="protein sequence ID" value="CAG8803973.1"/>
    <property type="molecule type" value="Genomic_DNA"/>
</dbReference>
<protein>
    <submittedName>
        <fullName evidence="1">12591_t:CDS:1</fullName>
    </submittedName>
</protein>
<keyword evidence="2" id="KW-1185">Reference proteome</keyword>
<reference evidence="1" key="1">
    <citation type="submission" date="2021-06" db="EMBL/GenBank/DDBJ databases">
        <authorList>
            <person name="Kallberg Y."/>
            <person name="Tangrot J."/>
            <person name="Rosling A."/>
        </authorList>
    </citation>
    <scope>NUCLEOTIDE SEQUENCE</scope>
    <source>
        <strain evidence="1">FL966</strain>
    </source>
</reference>
<organism evidence="1 2">
    <name type="scientific">Cetraspora pellucida</name>
    <dbReference type="NCBI Taxonomy" id="1433469"/>
    <lineage>
        <taxon>Eukaryota</taxon>
        <taxon>Fungi</taxon>
        <taxon>Fungi incertae sedis</taxon>
        <taxon>Mucoromycota</taxon>
        <taxon>Glomeromycotina</taxon>
        <taxon>Glomeromycetes</taxon>
        <taxon>Diversisporales</taxon>
        <taxon>Gigasporaceae</taxon>
        <taxon>Cetraspora</taxon>
    </lineage>
</organism>
<dbReference type="AlphaFoldDB" id="A0A9N9PAB3"/>